<dbReference type="AlphaFoldDB" id="A0A1H7GJK3"/>
<reference evidence="2" key="1">
    <citation type="submission" date="2016-10" db="EMBL/GenBank/DDBJ databases">
        <authorList>
            <person name="Varghese N."/>
            <person name="Submissions S."/>
        </authorList>
    </citation>
    <scope>NUCLEOTIDE SEQUENCE [LARGE SCALE GENOMIC DNA]</scope>
    <source>
        <strain evidence="2">LMG 26383,CCUG 61248,R- 45681</strain>
    </source>
</reference>
<evidence type="ECO:0000313" key="2">
    <source>
        <dbReference type="Proteomes" id="UP000199664"/>
    </source>
</evidence>
<dbReference type="OrthoDB" id="8162809at2"/>
<dbReference type="RefSeq" id="WP_091829219.1">
    <property type="nucleotide sequence ID" value="NZ_FOAN01000001.1"/>
</dbReference>
<name>A0A1H7GJK3_9HYPH</name>
<keyword evidence="2" id="KW-1185">Reference proteome</keyword>
<dbReference type="EMBL" id="FOAN01000001">
    <property type="protein sequence ID" value="SEK38279.1"/>
    <property type="molecule type" value="Genomic_DNA"/>
</dbReference>
<dbReference type="Proteomes" id="UP000199664">
    <property type="component" value="Unassembled WGS sequence"/>
</dbReference>
<sequence>MQLVIAFLRNTRGTMVADVAKAGAAIAFLSVIAANFVSNHTAQLDRDAMREVAQAAAKGQAIDPLVTGSLAKRANDTKLDPCVVPR</sequence>
<proteinExistence type="predicted"/>
<evidence type="ECO:0000313" key="1">
    <source>
        <dbReference type="EMBL" id="SEK38279.1"/>
    </source>
</evidence>
<accession>A0A1H7GJK3</accession>
<protein>
    <submittedName>
        <fullName evidence="1">Uncharacterized protein</fullName>
    </submittedName>
</protein>
<organism evidence="1 2">
    <name type="scientific">Bosea lupini</name>
    <dbReference type="NCBI Taxonomy" id="1036779"/>
    <lineage>
        <taxon>Bacteria</taxon>
        <taxon>Pseudomonadati</taxon>
        <taxon>Pseudomonadota</taxon>
        <taxon>Alphaproteobacteria</taxon>
        <taxon>Hyphomicrobiales</taxon>
        <taxon>Boseaceae</taxon>
        <taxon>Bosea</taxon>
    </lineage>
</organism>
<gene>
    <name evidence="1" type="ORF">SAMN04515666_101376</name>
</gene>